<proteinExistence type="predicted"/>
<organism evidence="1 2">
    <name type="scientific">Mycobacterium tuberculosis</name>
    <dbReference type="NCBI Taxonomy" id="1773"/>
    <lineage>
        <taxon>Bacteria</taxon>
        <taxon>Bacillati</taxon>
        <taxon>Actinomycetota</taxon>
        <taxon>Actinomycetes</taxon>
        <taxon>Mycobacteriales</taxon>
        <taxon>Mycobacteriaceae</taxon>
        <taxon>Mycobacterium</taxon>
        <taxon>Mycobacterium tuberculosis complex</taxon>
    </lineage>
</organism>
<gene>
    <name evidence="1" type="ORF">ERS007661_03014</name>
</gene>
<name>A0A655FBL2_MYCTX</name>
<dbReference type="EMBL" id="CQQC01001210">
    <property type="protein sequence ID" value="CNV74321.1"/>
    <property type="molecule type" value="Genomic_DNA"/>
</dbReference>
<evidence type="ECO:0000313" key="1">
    <source>
        <dbReference type="EMBL" id="CNV74321.1"/>
    </source>
</evidence>
<dbReference type="AlphaFoldDB" id="A0A655FBL2"/>
<dbReference type="Proteomes" id="UP000039217">
    <property type="component" value="Unassembled WGS sequence"/>
</dbReference>
<protein>
    <submittedName>
        <fullName evidence="1">Uncharacterized protein</fullName>
    </submittedName>
</protein>
<accession>A0A655FBL2</accession>
<evidence type="ECO:0000313" key="2">
    <source>
        <dbReference type="Proteomes" id="UP000039217"/>
    </source>
</evidence>
<reference evidence="1 2" key="1">
    <citation type="submission" date="2015-03" db="EMBL/GenBank/DDBJ databases">
        <authorList>
            <consortium name="Pathogen Informatics"/>
        </authorList>
    </citation>
    <scope>NUCLEOTIDE SEQUENCE [LARGE SCALE GENOMIC DNA]</scope>
    <source>
        <strain evidence="1 2">D00501624</strain>
    </source>
</reference>
<sequence>MAARGAQGRVGESAPASAGTREALLPQHPCRVQAFDNDAAVGLSQMRCQTVQVVGANIVDPAVQPGYFGGALTVVT</sequence>